<dbReference type="PROSITE" id="PS51257">
    <property type="entry name" value="PROKAR_LIPOPROTEIN"/>
    <property type="match status" value="1"/>
</dbReference>
<reference evidence="3" key="1">
    <citation type="submission" date="2015-10" db="EMBL/GenBank/DDBJ databases">
        <title>Complete Genome Sequence of Aeromonas schubertii strain WL1483.</title>
        <authorList>
            <person name="Liu L."/>
        </authorList>
    </citation>
    <scope>NUCLEOTIDE SEQUENCE [LARGE SCALE GENOMIC DNA]</scope>
    <source>
        <strain evidence="3">WL1483</strain>
    </source>
</reference>
<dbReference type="AlphaFoldDB" id="A0A0S2SF78"/>
<dbReference type="EMBL" id="CP013067">
    <property type="protein sequence ID" value="ALP40337.1"/>
    <property type="molecule type" value="Genomic_DNA"/>
</dbReference>
<accession>A0A0S2SF78</accession>
<name>A0A0S2SF78_9GAMM</name>
<dbReference type="Proteomes" id="UP000058114">
    <property type="component" value="Chromosome"/>
</dbReference>
<dbReference type="RefSeq" id="WP_060585998.1">
    <property type="nucleotide sequence ID" value="NZ_CP013067.1"/>
</dbReference>
<proteinExistence type="predicted"/>
<organism evidence="2 3">
    <name type="scientific">Aeromonas schubertii</name>
    <dbReference type="NCBI Taxonomy" id="652"/>
    <lineage>
        <taxon>Bacteria</taxon>
        <taxon>Pseudomonadati</taxon>
        <taxon>Pseudomonadota</taxon>
        <taxon>Gammaproteobacteria</taxon>
        <taxon>Aeromonadales</taxon>
        <taxon>Aeromonadaceae</taxon>
        <taxon>Aeromonas</taxon>
    </lineage>
</organism>
<dbReference type="KEGG" id="asr:WL1483_918"/>
<evidence type="ECO:0000313" key="3">
    <source>
        <dbReference type="Proteomes" id="UP000058114"/>
    </source>
</evidence>
<evidence type="ECO:0008006" key="4">
    <source>
        <dbReference type="Google" id="ProtNLM"/>
    </source>
</evidence>
<evidence type="ECO:0000256" key="1">
    <source>
        <dbReference type="SAM" id="SignalP"/>
    </source>
</evidence>
<evidence type="ECO:0000313" key="2">
    <source>
        <dbReference type="EMBL" id="ALP40337.1"/>
    </source>
</evidence>
<gene>
    <name evidence="2" type="ORF">WL1483_918</name>
</gene>
<sequence length="153" mass="17190">MHRSLLYPLAALLLAACSSPDQRYVSAPPTLNGEPVVIEESELSRYWLGQTPDVFTIPTKMFPKEKIMTSGRVIIRPLLDGAGQRPAGNYVVIRHLIDSKGVAYNPEFIDSSDKRLEWVALSMLSKRHYQAAKDNPRATPVIVDTCFEILYDE</sequence>
<feature type="signal peptide" evidence="1">
    <location>
        <begin position="1"/>
        <end position="23"/>
    </location>
</feature>
<feature type="chain" id="PRO_5006604308" description="TonB C-terminal domain-containing protein" evidence="1">
    <location>
        <begin position="24"/>
        <end position="153"/>
    </location>
</feature>
<keyword evidence="1" id="KW-0732">Signal</keyword>
<protein>
    <recommendedName>
        <fullName evidence="4">TonB C-terminal domain-containing protein</fullName>
    </recommendedName>
</protein>
<reference evidence="2 3" key="2">
    <citation type="journal article" date="2016" name="Genome Announc.">
        <title>Complete Genome Sequence of the Highly Virulent Aeromonas schubertii Strain WL1483, Isolated from Diseased Snakehead Fish (Channa argus) in China.</title>
        <authorList>
            <person name="Liu L."/>
            <person name="Li N."/>
            <person name="Zhang D."/>
            <person name="Fu X."/>
            <person name="Shi C."/>
            <person name="Lin Q."/>
            <person name="Hao G."/>
        </authorList>
    </citation>
    <scope>NUCLEOTIDE SEQUENCE [LARGE SCALE GENOMIC DNA]</scope>
    <source>
        <strain evidence="2 3">WL1483</strain>
    </source>
</reference>
<dbReference type="PATRIC" id="fig|652.5.peg.2130"/>